<keyword evidence="3" id="KW-1185">Reference proteome</keyword>
<sequence>MHLWSFCVLLSLATIAYSLKFNLGNLFGDQDDDGRDSDTILVGSPLPSPFRSAAVEQHLQTSKCSGMTRLSKKKTTR</sequence>
<name>A0AAD5E251_UMBRA</name>
<dbReference type="RefSeq" id="XP_051440110.1">
    <property type="nucleotide sequence ID" value="XM_051592627.1"/>
</dbReference>
<dbReference type="EMBL" id="MU621000">
    <property type="protein sequence ID" value="KAI8575105.1"/>
    <property type="molecule type" value="Genomic_DNA"/>
</dbReference>
<reference evidence="2" key="2">
    <citation type="journal article" date="2022" name="Proc. Natl. Acad. Sci. U.S.A.">
        <title>Diploid-dominant life cycles characterize the early evolution of Fungi.</title>
        <authorList>
            <person name="Amses K.R."/>
            <person name="Simmons D.R."/>
            <person name="Longcore J.E."/>
            <person name="Mondo S.J."/>
            <person name="Seto K."/>
            <person name="Jeronimo G.H."/>
            <person name="Bonds A.E."/>
            <person name="Quandt C.A."/>
            <person name="Davis W.J."/>
            <person name="Chang Y."/>
            <person name="Federici B.A."/>
            <person name="Kuo A."/>
            <person name="LaButti K."/>
            <person name="Pangilinan J."/>
            <person name="Andreopoulos W."/>
            <person name="Tritt A."/>
            <person name="Riley R."/>
            <person name="Hundley H."/>
            <person name="Johnson J."/>
            <person name="Lipzen A."/>
            <person name="Barry K."/>
            <person name="Lang B.F."/>
            <person name="Cuomo C.A."/>
            <person name="Buchler N.E."/>
            <person name="Grigoriev I.V."/>
            <person name="Spatafora J.W."/>
            <person name="Stajich J.E."/>
            <person name="James T.Y."/>
        </authorList>
    </citation>
    <scope>NUCLEOTIDE SEQUENCE</scope>
    <source>
        <strain evidence="2">AG</strain>
    </source>
</reference>
<proteinExistence type="predicted"/>
<accession>A0AAD5E251</accession>
<dbReference type="Proteomes" id="UP001206595">
    <property type="component" value="Unassembled WGS sequence"/>
</dbReference>
<evidence type="ECO:0008006" key="4">
    <source>
        <dbReference type="Google" id="ProtNLM"/>
    </source>
</evidence>
<organism evidence="2 3">
    <name type="scientific">Umbelopsis ramanniana AG</name>
    <dbReference type="NCBI Taxonomy" id="1314678"/>
    <lineage>
        <taxon>Eukaryota</taxon>
        <taxon>Fungi</taxon>
        <taxon>Fungi incertae sedis</taxon>
        <taxon>Mucoromycota</taxon>
        <taxon>Mucoromycotina</taxon>
        <taxon>Umbelopsidomycetes</taxon>
        <taxon>Umbelopsidales</taxon>
        <taxon>Umbelopsidaceae</taxon>
        <taxon>Umbelopsis</taxon>
    </lineage>
</organism>
<gene>
    <name evidence="2" type="ORF">K450DRAFT_263281</name>
</gene>
<feature type="chain" id="PRO_5041940811" description="Secreted protein" evidence="1">
    <location>
        <begin position="19"/>
        <end position="77"/>
    </location>
</feature>
<comment type="caution">
    <text evidence="2">The sequence shown here is derived from an EMBL/GenBank/DDBJ whole genome shotgun (WGS) entry which is preliminary data.</text>
</comment>
<reference evidence="2" key="1">
    <citation type="submission" date="2021-06" db="EMBL/GenBank/DDBJ databases">
        <authorList>
            <consortium name="DOE Joint Genome Institute"/>
            <person name="Mondo S.J."/>
            <person name="Amses K.R."/>
            <person name="Simmons D.R."/>
            <person name="Longcore J.E."/>
            <person name="Seto K."/>
            <person name="Alves G.H."/>
            <person name="Bonds A.E."/>
            <person name="Quandt C.A."/>
            <person name="Davis W.J."/>
            <person name="Chang Y."/>
            <person name="Letcher P.M."/>
            <person name="Powell M.J."/>
            <person name="Kuo A."/>
            <person name="Labutti K."/>
            <person name="Pangilinan J."/>
            <person name="Andreopoulos W."/>
            <person name="Tritt A."/>
            <person name="Riley R."/>
            <person name="Hundley H."/>
            <person name="Johnson J."/>
            <person name="Lipzen A."/>
            <person name="Barry K."/>
            <person name="Berbee M.L."/>
            <person name="Buchler N.E."/>
            <person name="Grigoriev I.V."/>
            <person name="Spatafora J.W."/>
            <person name="Stajich J.E."/>
            <person name="James T.Y."/>
        </authorList>
    </citation>
    <scope>NUCLEOTIDE SEQUENCE</scope>
    <source>
        <strain evidence="2">AG</strain>
    </source>
</reference>
<dbReference type="GeneID" id="75917969"/>
<evidence type="ECO:0000313" key="2">
    <source>
        <dbReference type="EMBL" id="KAI8575105.1"/>
    </source>
</evidence>
<evidence type="ECO:0000313" key="3">
    <source>
        <dbReference type="Proteomes" id="UP001206595"/>
    </source>
</evidence>
<dbReference type="AlphaFoldDB" id="A0AAD5E251"/>
<feature type="signal peptide" evidence="1">
    <location>
        <begin position="1"/>
        <end position="18"/>
    </location>
</feature>
<keyword evidence="1" id="KW-0732">Signal</keyword>
<evidence type="ECO:0000256" key="1">
    <source>
        <dbReference type="SAM" id="SignalP"/>
    </source>
</evidence>
<protein>
    <recommendedName>
        <fullName evidence="4">Secreted protein</fullName>
    </recommendedName>
</protein>